<evidence type="ECO:0008006" key="2">
    <source>
        <dbReference type="Google" id="ProtNLM"/>
    </source>
</evidence>
<protein>
    <recommendedName>
        <fullName evidence="2">DNA methylase N-4/N-6 domain-containing protein</fullName>
    </recommendedName>
</protein>
<dbReference type="InterPro" id="IPR029063">
    <property type="entry name" value="SAM-dependent_MTases_sf"/>
</dbReference>
<name>X1NHU1_9ZZZZ</name>
<organism evidence="1">
    <name type="scientific">marine sediment metagenome</name>
    <dbReference type="NCBI Taxonomy" id="412755"/>
    <lineage>
        <taxon>unclassified sequences</taxon>
        <taxon>metagenomes</taxon>
        <taxon>ecological metagenomes</taxon>
    </lineage>
</organism>
<comment type="caution">
    <text evidence="1">The sequence shown here is derived from an EMBL/GenBank/DDBJ whole genome shotgun (WGS) entry which is preliminary data.</text>
</comment>
<dbReference type="Gene3D" id="3.40.50.150">
    <property type="entry name" value="Vaccinia Virus protein VP39"/>
    <property type="match status" value="1"/>
</dbReference>
<feature type="non-terminal residue" evidence="1">
    <location>
        <position position="56"/>
    </location>
</feature>
<evidence type="ECO:0000313" key="1">
    <source>
        <dbReference type="EMBL" id="GAI43577.1"/>
    </source>
</evidence>
<accession>X1NHU1</accession>
<dbReference type="AlphaFoldDB" id="X1NHU1"/>
<reference evidence="1" key="1">
    <citation type="journal article" date="2014" name="Front. Microbiol.">
        <title>High frequency of phylogenetically diverse reductive dehalogenase-homologous genes in deep subseafloor sedimentary metagenomes.</title>
        <authorList>
            <person name="Kawai M."/>
            <person name="Futagami T."/>
            <person name="Toyoda A."/>
            <person name="Takaki Y."/>
            <person name="Nishi S."/>
            <person name="Hori S."/>
            <person name="Arai W."/>
            <person name="Tsubouchi T."/>
            <person name="Morono Y."/>
            <person name="Uchiyama I."/>
            <person name="Ito T."/>
            <person name="Fujiyama A."/>
            <person name="Inagaki F."/>
            <person name="Takami H."/>
        </authorList>
    </citation>
    <scope>NUCLEOTIDE SEQUENCE</scope>
    <source>
        <strain evidence="1">Expedition CK06-06</strain>
    </source>
</reference>
<gene>
    <name evidence="1" type="ORF">S06H3_43054</name>
</gene>
<proteinExistence type="predicted"/>
<dbReference type="EMBL" id="BARV01026671">
    <property type="protein sequence ID" value="GAI43577.1"/>
    <property type="molecule type" value="Genomic_DNA"/>
</dbReference>
<dbReference type="SUPFAM" id="SSF53335">
    <property type="entry name" value="S-adenosyl-L-methionine-dependent methyltransferases"/>
    <property type="match status" value="1"/>
</dbReference>
<sequence length="56" mass="6423">MNERYLNRITLGNCIDHIPHLKDESIDLFLSDIPYGISLDNWDVLHNNTNSALLGK</sequence>